<dbReference type="CDD" id="cd17546">
    <property type="entry name" value="REC_hyHK_CKI1_RcsC-like"/>
    <property type="match status" value="1"/>
</dbReference>
<gene>
    <name evidence="19" type="ORF">MiSe_42480</name>
</gene>
<feature type="domain" description="Response regulatory" evidence="18">
    <location>
        <begin position="709"/>
        <end position="824"/>
    </location>
</feature>
<dbReference type="InterPro" id="IPR001789">
    <property type="entry name" value="Sig_transdc_resp-reg_receiver"/>
</dbReference>
<protein>
    <recommendedName>
        <fullName evidence="13">Circadian input-output histidine kinase CikA</fullName>
        <ecNumber evidence="4">2.7.13.3</ecNumber>
    </recommendedName>
</protein>
<feature type="transmembrane region" description="Helical" evidence="16">
    <location>
        <begin position="325"/>
        <end position="342"/>
    </location>
</feature>
<dbReference type="Pfam" id="PF05226">
    <property type="entry name" value="CHASE2"/>
    <property type="match status" value="1"/>
</dbReference>
<evidence type="ECO:0000259" key="17">
    <source>
        <dbReference type="PROSITE" id="PS50109"/>
    </source>
</evidence>
<dbReference type="PRINTS" id="PR00344">
    <property type="entry name" value="BCTRLSENSOR"/>
</dbReference>
<dbReference type="CDD" id="cd00082">
    <property type="entry name" value="HisKA"/>
    <property type="match status" value="1"/>
</dbReference>
<dbReference type="Gene3D" id="1.10.287.130">
    <property type="match status" value="1"/>
</dbReference>
<dbReference type="PROSITE" id="PS50109">
    <property type="entry name" value="HIS_KIN"/>
    <property type="match status" value="1"/>
</dbReference>
<dbReference type="CDD" id="cd16922">
    <property type="entry name" value="HATPase_EvgS-ArcB-TorS-like"/>
    <property type="match status" value="1"/>
</dbReference>
<reference evidence="19" key="1">
    <citation type="submission" date="2019-10" db="EMBL/GenBank/DDBJ databases">
        <title>Draft genome sequece of Microseira wollei NIES-4236.</title>
        <authorList>
            <person name="Yamaguchi H."/>
            <person name="Suzuki S."/>
            <person name="Kawachi M."/>
        </authorList>
    </citation>
    <scope>NUCLEOTIDE SEQUENCE</scope>
    <source>
        <strain evidence="19">NIES-4236</strain>
    </source>
</reference>
<evidence type="ECO:0000313" key="20">
    <source>
        <dbReference type="Proteomes" id="UP001050975"/>
    </source>
</evidence>
<evidence type="ECO:0000256" key="11">
    <source>
        <dbReference type="ARBA" id="ARBA00023136"/>
    </source>
</evidence>
<proteinExistence type="inferred from homology"/>
<evidence type="ECO:0000256" key="8">
    <source>
        <dbReference type="ARBA" id="ARBA00022777"/>
    </source>
</evidence>
<feature type="coiled-coil region" evidence="15">
    <location>
        <begin position="402"/>
        <end position="450"/>
    </location>
</feature>
<evidence type="ECO:0000256" key="5">
    <source>
        <dbReference type="ARBA" id="ARBA00022553"/>
    </source>
</evidence>
<keyword evidence="16" id="KW-1133">Transmembrane helix</keyword>
<dbReference type="GO" id="GO:0000155">
    <property type="term" value="F:phosphorelay sensor kinase activity"/>
    <property type="evidence" value="ECO:0007669"/>
    <property type="project" value="InterPro"/>
</dbReference>
<evidence type="ECO:0000256" key="12">
    <source>
        <dbReference type="ARBA" id="ARBA00023306"/>
    </source>
</evidence>
<dbReference type="SMART" id="SM00387">
    <property type="entry name" value="HATPase_c"/>
    <property type="match status" value="1"/>
</dbReference>
<feature type="transmembrane region" description="Helical" evidence="16">
    <location>
        <begin position="349"/>
        <end position="373"/>
    </location>
</feature>
<organism evidence="19 20">
    <name type="scientific">Microseira wollei NIES-4236</name>
    <dbReference type="NCBI Taxonomy" id="2530354"/>
    <lineage>
        <taxon>Bacteria</taxon>
        <taxon>Bacillati</taxon>
        <taxon>Cyanobacteriota</taxon>
        <taxon>Cyanophyceae</taxon>
        <taxon>Oscillatoriophycideae</taxon>
        <taxon>Aerosakkonematales</taxon>
        <taxon>Aerosakkonemataceae</taxon>
        <taxon>Microseira</taxon>
    </lineage>
</organism>
<keyword evidence="11 16" id="KW-0472">Membrane</keyword>
<comment type="similarity">
    <text evidence="3">In the N-terminal section; belongs to the phytochrome family.</text>
</comment>
<evidence type="ECO:0000259" key="18">
    <source>
        <dbReference type="PROSITE" id="PS50110"/>
    </source>
</evidence>
<dbReference type="EMBL" id="BLAY01000066">
    <property type="protein sequence ID" value="GET39479.1"/>
    <property type="molecule type" value="Genomic_DNA"/>
</dbReference>
<dbReference type="SMART" id="SM00388">
    <property type="entry name" value="HisKA"/>
    <property type="match status" value="1"/>
</dbReference>
<feature type="transmembrane region" description="Helical" evidence="16">
    <location>
        <begin position="12"/>
        <end position="30"/>
    </location>
</feature>
<keyword evidence="6" id="KW-0808">Transferase</keyword>
<dbReference type="Pfam" id="PF02518">
    <property type="entry name" value="HATPase_c"/>
    <property type="match status" value="1"/>
</dbReference>
<dbReference type="Gene3D" id="3.30.565.10">
    <property type="entry name" value="Histidine kinase-like ATPase, C-terminal domain"/>
    <property type="match status" value="1"/>
</dbReference>
<dbReference type="PROSITE" id="PS50110">
    <property type="entry name" value="RESPONSE_REGULATORY"/>
    <property type="match status" value="1"/>
</dbReference>
<comment type="caution">
    <text evidence="19">The sequence shown here is derived from an EMBL/GenBank/DDBJ whole genome shotgun (WGS) entry which is preliminary data.</text>
</comment>
<dbReference type="SUPFAM" id="SSF55874">
    <property type="entry name" value="ATPase domain of HSP90 chaperone/DNA topoisomerase II/histidine kinase"/>
    <property type="match status" value="1"/>
</dbReference>
<dbReference type="SUPFAM" id="SSF52172">
    <property type="entry name" value="CheY-like"/>
    <property type="match status" value="1"/>
</dbReference>
<dbReference type="Pfam" id="PF00512">
    <property type="entry name" value="HisKA"/>
    <property type="match status" value="1"/>
</dbReference>
<keyword evidence="16" id="KW-0812">Transmembrane</keyword>
<keyword evidence="7" id="KW-0547">Nucleotide-binding</keyword>
<dbReference type="SMART" id="SM01080">
    <property type="entry name" value="CHASE2"/>
    <property type="match status" value="1"/>
</dbReference>
<feature type="domain" description="Histidine kinase" evidence="17">
    <location>
        <begin position="450"/>
        <end position="683"/>
    </location>
</feature>
<keyword evidence="12" id="KW-0131">Cell cycle</keyword>
<dbReference type="InterPro" id="IPR036890">
    <property type="entry name" value="HATPase_C_sf"/>
</dbReference>
<dbReference type="PANTHER" id="PTHR45339">
    <property type="entry name" value="HYBRID SIGNAL TRANSDUCTION HISTIDINE KINASE J"/>
    <property type="match status" value="1"/>
</dbReference>
<accession>A0AAV3XG97</accession>
<dbReference type="GO" id="GO:0016020">
    <property type="term" value="C:membrane"/>
    <property type="evidence" value="ECO:0007669"/>
    <property type="project" value="UniProtKB-SubCell"/>
</dbReference>
<dbReference type="InterPro" id="IPR003594">
    <property type="entry name" value="HATPase_dom"/>
</dbReference>
<feature type="modified residue" description="4-aspartylphosphate" evidence="14">
    <location>
        <position position="758"/>
    </location>
</feature>
<dbReference type="PANTHER" id="PTHR45339:SF1">
    <property type="entry name" value="HYBRID SIGNAL TRANSDUCTION HISTIDINE KINASE J"/>
    <property type="match status" value="1"/>
</dbReference>
<dbReference type="FunFam" id="3.30.565.10:FF:000010">
    <property type="entry name" value="Sensor histidine kinase RcsC"/>
    <property type="match status" value="1"/>
</dbReference>
<evidence type="ECO:0000256" key="1">
    <source>
        <dbReference type="ARBA" id="ARBA00000085"/>
    </source>
</evidence>
<dbReference type="InterPro" id="IPR003661">
    <property type="entry name" value="HisK_dim/P_dom"/>
</dbReference>
<keyword evidence="5 14" id="KW-0597">Phosphoprotein</keyword>
<dbReference type="FunFam" id="1.10.287.130:FF:000038">
    <property type="entry name" value="Sensory transduction histidine kinase"/>
    <property type="match status" value="1"/>
</dbReference>
<keyword evidence="20" id="KW-1185">Reference proteome</keyword>
<name>A0AAV3XG97_9CYAN</name>
<keyword evidence="8" id="KW-0418">Kinase</keyword>
<dbReference type="Proteomes" id="UP001050975">
    <property type="component" value="Unassembled WGS sequence"/>
</dbReference>
<keyword evidence="10" id="KW-0902">Two-component regulatory system</keyword>
<evidence type="ECO:0000256" key="16">
    <source>
        <dbReference type="SAM" id="Phobius"/>
    </source>
</evidence>
<evidence type="ECO:0000256" key="7">
    <source>
        <dbReference type="ARBA" id="ARBA00022741"/>
    </source>
</evidence>
<dbReference type="InterPro" id="IPR011006">
    <property type="entry name" value="CheY-like_superfamily"/>
</dbReference>
<evidence type="ECO:0000256" key="10">
    <source>
        <dbReference type="ARBA" id="ARBA00023012"/>
    </source>
</evidence>
<dbReference type="RefSeq" id="WP_226584849.1">
    <property type="nucleotide sequence ID" value="NZ_BLAY01000066.1"/>
</dbReference>
<dbReference type="InterPro" id="IPR007890">
    <property type="entry name" value="CHASE2"/>
</dbReference>
<dbReference type="Gene3D" id="3.40.50.2300">
    <property type="match status" value="1"/>
</dbReference>
<evidence type="ECO:0000256" key="9">
    <source>
        <dbReference type="ARBA" id="ARBA00022840"/>
    </source>
</evidence>
<evidence type="ECO:0000256" key="15">
    <source>
        <dbReference type="SAM" id="Coils"/>
    </source>
</evidence>
<comment type="catalytic activity">
    <reaction evidence="1">
        <text>ATP + protein L-histidine = ADP + protein N-phospho-L-histidine.</text>
        <dbReference type="EC" id="2.7.13.3"/>
    </reaction>
</comment>
<keyword evidence="15" id="KW-0175">Coiled coil</keyword>
<dbReference type="SMART" id="SM00448">
    <property type="entry name" value="REC"/>
    <property type="match status" value="1"/>
</dbReference>
<keyword evidence="9" id="KW-0067">ATP-binding</keyword>
<evidence type="ECO:0000256" key="6">
    <source>
        <dbReference type="ARBA" id="ARBA00022679"/>
    </source>
</evidence>
<evidence type="ECO:0000256" key="4">
    <source>
        <dbReference type="ARBA" id="ARBA00012438"/>
    </source>
</evidence>
<dbReference type="AlphaFoldDB" id="A0AAV3XG97"/>
<dbReference type="InterPro" id="IPR005467">
    <property type="entry name" value="His_kinase_dom"/>
</dbReference>
<evidence type="ECO:0000256" key="3">
    <source>
        <dbReference type="ARBA" id="ARBA00006402"/>
    </source>
</evidence>
<dbReference type="SUPFAM" id="SSF47384">
    <property type="entry name" value="Homodimeric domain of signal transducing histidine kinase"/>
    <property type="match status" value="1"/>
</dbReference>
<dbReference type="GO" id="GO:0005524">
    <property type="term" value="F:ATP binding"/>
    <property type="evidence" value="ECO:0007669"/>
    <property type="project" value="UniProtKB-KW"/>
</dbReference>
<dbReference type="Pfam" id="PF00072">
    <property type="entry name" value="Response_reg"/>
    <property type="match status" value="1"/>
</dbReference>
<dbReference type="InterPro" id="IPR036097">
    <property type="entry name" value="HisK_dim/P_sf"/>
</dbReference>
<sequence>MKRLFRQILQRRGIGITVIGVTGAVLALQWSGALQLLEWAILDRWFRLRPLESGEPRVVIVTIDESDISRLGRWPMSDETLAKVLEKVKQQQPRAIGLDLYRNLPVEPGHSELLKIFGSTPNLIGVKKVVGDASGPVVDPPPVLRDRSLVAASDLVVDADGKVRRHLLSLRESRGKTMLTLGTKLALTYLQEENIGLQTNGNTRSLKLGQAKFLPLEKNAGGYVRVDVGGYQILSNFQRLQTGFPKISLTDVLEDRIPANLMRGRIVAIGSTAESLGDRFYTPYTNNIPTAWSGVEIHANLASQIVSAALDGRQLLRGIGEPLEWLWIGFWSSLGGALGWSVRTPRWAIITIPAAIGSLFGSAYLLFLAGWWIVAASPFLALIGAGLASRGYLLWKQLQLSHQELENYAQTLEQKVQQRTQELLEKNIALEKAKQAAEAANRAKSAFLANMSHELRTPLNAILGFSQLLSRELELQPQYREQIGIINRSGNHLLNLINDILEISKIEAGKAAVNLSQVDLYNLLQTWQEMFQLRATSKGLQLICDLASDLPRYVETDEGKLSQILINLLGNAVKFTEKGSVTLRAKIGKGKENHNSQLPIPFRFTNSQLFFEVEDTGPGIAPKEIEKLFATFVQTEAGVKSQQGTGLGLAISYQLAQLMGGEMTVKSTVGQGSIFQLVLPVSIREFAEQADPIDALKVIGLAPNQPKYRILVVEDVAENRLFLVQLLSLVGFEVRAAENGQVAIVMWESWHPDLILMDMRMPVMDGYEATRQIKATAAGQKTEIVALTASVFDNKPAILAAGCNDCVQKPFRESELFAKIAEHLGVQYVYSQNPLSPKLARSEENGNKSAGIVEQTARENLAASLSAMPTQWKTELYDAALLLNEEGCMELLDQIAKDYPDLYEMIKNLLINFRFDLVMNLIKPDENGE</sequence>
<evidence type="ECO:0000256" key="2">
    <source>
        <dbReference type="ARBA" id="ARBA00004370"/>
    </source>
</evidence>
<evidence type="ECO:0000313" key="19">
    <source>
        <dbReference type="EMBL" id="GET39479.1"/>
    </source>
</evidence>
<comment type="subcellular location">
    <subcellularLocation>
        <location evidence="2">Membrane</location>
    </subcellularLocation>
</comment>
<dbReference type="InterPro" id="IPR004358">
    <property type="entry name" value="Sig_transdc_His_kin-like_C"/>
</dbReference>
<dbReference type="EC" id="2.7.13.3" evidence="4"/>
<evidence type="ECO:0000256" key="14">
    <source>
        <dbReference type="PROSITE-ProRule" id="PRU00169"/>
    </source>
</evidence>
<evidence type="ECO:0000256" key="13">
    <source>
        <dbReference type="ARBA" id="ARBA00074306"/>
    </source>
</evidence>